<dbReference type="NCBIfam" id="NF010006">
    <property type="entry name" value="PRK13479.1"/>
    <property type="match status" value="1"/>
</dbReference>
<dbReference type="InterPro" id="IPR012703">
    <property type="entry name" value="NH2EtPonate_pyrv_transaminase"/>
</dbReference>
<dbReference type="Pfam" id="PF00266">
    <property type="entry name" value="Aminotran_5"/>
    <property type="match status" value="1"/>
</dbReference>
<name>A0ABV6LRM7_9BACI</name>
<gene>
    <name evidence="7 9" type="primary">phnW</name>
    <name evidence="9" type="ORF">ACFFGV_15925</name>
</gene>
<dbReference type="InterPro" id="IPR024169">
    <property type="entry name" value="SP_NH2Trfase/AEP_transaminase"/>
</dbReference>
<comment type="subunit">
    <text evidence="7">Homodimer.</text>
</comment>
<dbReference type="InterPro" id="IPR015421">
    <property type="entry name" value="PyrdxlP-dep_Trfase_major"/>
</dbReference>
<proteinExistence type="inferred from homology"/>
<evidence type="ECO:0000259" key="8">
    <source>
        <dbReference type="Pfam" id="PF00266"/>
    </source>
</evidence>
<keyword evidence="4 7" id="KW-0663">Pyridoxal phosphate</keyword>
<dbReference type="Proteomes" id="UP001589836">
    <property type="component" value="Unassembled WGS sequence"/>
</dbReference>
<evidence type="ECO:0000256" key="3">
    <source>
        <dbReference type="ARBA" id="ARBA00022679"/>
    </source>
</evidence>
<evidence type="ECO:0000256" key="2">
    <source>
        <dbReference type="ARBA" id="ARBA00022576"/>
    </source>
</evidence>
<dbReference type="HAMAP" id="MF_01376">
    <property type="entry name" value="PhnW_aminotrans_5"/>
    <property type="match status" value="1"/>
</dbReference>
<dbReference type="PANTHER" id="PTHR42778:SF1">
    <property type="entry name" value="2-AMINOETHYLPHOSPHONATE--PYRUVATE TRANSAMINASE"/>
    <property type="match status" value="1"/>
</dbReference>
<feature type="modified residue" description="N6-(pyridoxal phosphate)lysine" evidence="7">
    <location>
        <position position="197"/>
    </location>
</feature>
<dbReference type="GO" id="GO:0047304">
    <property type="term" value="F:2-aminoethylphosphonate-pyruvate transaminase activity"/>
    <property type="evidence" value="ECO:0007669"/>
    <property type="project" value="UniProtKB-EC"/>
</dbReference>
<dbReference type="Gene3D" id="3.40.640.10">
    <property type="entry name" value="Type I PLP-dependent aspartate aminotransferase-like (Major domain)"/>
    <property type="match status" value="1"/>
</dbReference>
<keyword evidence="5 7" id="KW-0670">Pyruvate</keyword>
<dbReference type="EC" id="2.6.1.37" evidence="7"/>
<evidence type="ECO:0000256" key="6">
    <source>
        <dbReference type="ARBA" id="ARBA00049460"/>
    </source>
</evidence>
<protein>
    <recommendedName>
        <fullName evidence="7">2-aminoethylphosphonate--pyruvate transaminase</fullName>
        <ecNumber evidence="7">2.6.1.37</ecNumber>
    </recommendedName>
    <alternativeName>
        <fullName evidence="7">2-aminoethylphosphonate aminotransferase</fullName>
    </alternativeName>
    <alternativeName>
        <fullName evidence="7">AEP transaminase</fullName>
        <shortName evidence="7">AEPT</shortName>
    </alternativeName>
</protein>
<comment type="function">
    <text evidence="7">Involved in phosphonate degradation.</text>
</comment>
<dbReference type="RefSeq" id="WP_377349845.1">
    <property type="nucleotide sequence ID" value="NZ_JBHLTP010000013.1"/>
</dbReference>
<evidence type="ECO:0000313" key="9">
    <source>
        <dbReference type="EMBL" id="MFC0525069.1"/>
    </source>
</evidence>
<keyword evidence="2 7" id="KW-0032">Aminotransferase</keyword>
<dbReference type="InterPro" id="IPR015422">
    <property type="entry name" value="PyrdxlP-dep_Trfase_small"/>
</dbReference>
<evidence type="ECO:0000256" key="7">
    <source>
        <dbReference type="HAMAP-Rule" id="MF_01376"/>
    </source>
</evidence>
<comment type="cofactor">
    <cofactor evidence="1 7">
        <name>pyridoxal 5'-phosphate</name>
        <dbReference type="ChEBI" id="CHEBI:597326"/>
    </cofactor>
</comment>
<dbReference type="InterPro" id="IPR015424">
    <property type="entry name" value="PyrdxlP-dep_Trfase"/>
</dbReference>
<keyword evidence="3 7" id="KW-0808">Transferase</keyword>
<evidence type="ECO:0000256" key="4">
    <source>
        <dbReference type="ARBA" id="ARBA00022898"/>
    </source>
</evidence>
<dbReference type="InterPro" id="IPR000192">
    <property type="entry name" value="Aminotrans_V_dom"/>
</dbReference>
<dbReference type="EMBL" id="JBHLTP010000013">
    <property type="protein sequence ID" value="MFC0525069.1"/>
    <property type="molecule type" value="Genomic_DNA"/>
</dbReference>
<feature type="domain" description="Aminotransferase class V" evidence="8">
    <location>
        <begin position="36"/>
        <end position="314"/>
    </location>
</feature>
<evidence type="ECO:0000256" key="5">
    <source>
        <dbReference type="ARBA" id="ARBA00023317"/>
    </source>
</evidence>
<dbReference type="SUPFAM" id="SSF53383">
    <property type="entry name" value="PLP-dependent transferases"/>
    <property type="match status" value="1"/>
</dbReference>
<dbReference type="PANTHER" id="PTHR42778">
    <property type="entry name" value="2-AMINOETHYLPHOSPHONATE--PYRUVATE TRANSAMINASE"/>
    <property type="match status" value="1"/>
</dbReference>
<comment type="similarity">
    <text evidence="7">Belongs to the class-V pyridoxal-phosphate-dependent aminotransferase family. PhnW subfamily.</text>
</comment>
<dbReference type="NCBIfam" id="TIGR02326">
    <property type="entry name" value="transamin_PhnW"/>
    <property type="match status" value="1"/>
</dbReference>
<keyword evidence="10" id="KW-1185">Reference proteome</keyword>
<comment type="caution">
    <text evidence="9">The sequence shown here is derived from an EMBL/GenBank/DDBJ whole genome shotgun (WGS) entry which is preliminary data.</text>
</comment>
<evidence type="ECO:0000256" key="1">
    <source>
        <dbReference type="ARBA" id="ARBA00001933"/>
    </source>
</evidence>
<organism evidence="9 10">
    <name type="scientific">Pontibacillus salicampi</name>
    <dbReference type="NCBI Taxonomy" id="1449801"/>
    <lineage>
        <taxon>Bacteria</taxon>
        <taxon>Bacillati</taxon>
        <taxon>Bacillota</taxon>
        <taxon>Bacilli</taxon>
        <taxon>Bacillales</taxon>
        <taxon>Bacillaceae</taxon>
        <taxon>Pontibacillus</taxon>
    </lineage>
</organism>
<dbReference type="PIRSF" id="PIRSF000524">
    <property type="entry name" value="SPT"/>
    <property type="match status" value="1"/>
</dbReference>
<dbReference type="Gene3D" id="3.90.1150.10">
    <property type="entry name" value="Aspartate Aminotransferase, domain 1"/>
    <property type="match status" value="1"/>
</dbReference>
<accession>A0ABV6LRM7</accession>
<reference evidence="9 10" key="1">
    <citation type="submission" date="2024-09" db="EMBL/GenBank/DDBJ databases">
        <authorList>
            <person name="Sun Q."/>
            <person name="Mori K."/>
        </authorList>
    </citation>
    <scope>NUCLEOTIDE SEQUENCE [LARGE SCALE GENOMIC DNA]</scope>
    <source>
        <strain evidence="9 10">NCAIM B.02529</strain>
    </source>
</reference>
<comment type="catalytic activity">
    <reaction evidence="6 7">
        <text>(2-aminoethyl)phosphonate + pyruvate = phosphonoacetaldehyde + L-alanine</text>
        <dbReference type="Rhea" id="RHEA:17021"/>
        <dbReference type="ChEBI" id="CHEBI:15361"/>
        <dbReference type="ChEBI" id="CHEBI:57418"/>
        <dbReference type="ChEBI" id="CHEBI:57972"/>
        <dbReference type="ChEBI" id="CHEBI:58383"/>
        <dbReference type="EC" id="2.6.1.37"/>
    </reaction>
</comment>
<dbReference type="NCBIfam" id="TIGR03301">
    <property type="entry name" value="PhnW-AepZ"/>
    <property type="match status" value="1"/>
</dbReference>
<evidence type="ECO:0000313" key="10">
    <source>
        <dbReference type="Proteomes" id="UP001589836"/>
    </source>
</evidence>
<sequence length="373" mass="41790">MCSSVNNPYLLLTPGPLTTTSTVRETMLHDWCTWDEEYKTLVQSIRQSLLQVANVSNEKYTVILMQGSGTYCVESVITSSIPAHGKLLVVMNGAYGERIGTIASSIGINWTSFRTEETHQPDIESLRQVLAADSAITHVAVVHCETTTGMLNPIQEISEVVKEFDKTYIVDAMSSFGGITMDIEQMDIDYVISSANKCIQGVPGFGFIIANRSTLQTCKGQSRSLSLDMYDQWETMEEQEGKWRFTSPTHTVRAFRQALDELQAEGGVSERERRYMENQNTLVRGMRALGFSTLLSDDNQSPIITAFQYPEHSTFSFDAFYNELKSRGFVIYPGKVTNLATFRIGNIGNVHAADIDRLLEAVKESKYWELTTV</sequence>